<dbReference type="EC" id="5.6.2.4" evidence="12"/>
<keyword evidence="5" id="KW-0547">Nucleotide-binding</keyword>
<dbReference type="Pfam" id="PF00271">
    <property type="entry name" value="Helicase_C"/>
    <property type="match status" value="1"/>
</dbReference>
<dbReference type="SMART" id="SM00487">
    <property type="entry name" value="DEXDc"/>
    <property type="match status" value="1"/>
</dbReference>
<dbReference type="GO" id="GO:0003677">
    <property type="term" value="F:DNA binding"/>
    <property type="evidence" value="ECO:0007669"/>
    <property type="project" value="UniProtKB-KW"/>
</dbReference>
<dbReference type="GO" id="GO:0009378">
    <property type="term" value="F:four-way junction helicase activity"/>
    <property type="evidence" value="ECO:0007669"/>
    <property type="project" value="TreeGrafter"/>
</dbReference>
<dbReference type="PANTHER" id="PTHR13710:SF105">
    <property type="entry name" value="ATP-DEPENDENT DNA HELICASE Q1"/>
    <property type="match status" value="1"/>
</dbReference>
<evidence type="ECO:0000313" key="18">
    <source>
        <dbReference type="EMBL" id="RDC43070.1"/>
    </source>
</evidence>
<evidence type="ECO:0000256" key="12">
    <source>
        <dbReference type="ARBA" id="ARBA00034808"/>
    </source>
</evidence>
<dbReference type="InterPro" id="IPR010997">
    <property type="entry name" value="HRDC-like_sf"/>
</dbReference>
<dbReference type="Pfam" id="PF16124">
    <property type="entry name" value="RecQ_Zn_bind"/>
    <property type="match status" value="1"/>
</dbReference>
<protein>
    <recommendedName>
        <fullName evidence="13">ATP-dependent DNA helicase RecQ</fullName>
        <ecNumber evidence="12">5.6.2.4</ecNumber>
    </recommendedName>
    <alternativeName>
        <fullName evidence="14">DNA 3'-5' helicase RecQ</fullName>
    </alternativeName>
</protein>
<dbReference type="SUPFAM" id="SSF46785">
    <property type="entry name" value="Winged helix' DNA-binding domain"/>
    <property type="match status" value="1"/>
</dbReference>
<dbReference type="GO" id="GO:0016787">
    <property type="term" value="F:hydrolase activity"/>
    <property type="evidence" value="ECO:0007669"/>
    <property type="project" value="UniProtKB-KW"/>
</dbReference>
<evidence type="ECO:0000259" key="15">
    <source>
        <dbReference type="PROSITE" id="PS50967"/>
    </source>
</evidence>
<evidence type="ECO:0000256" key="6">
    <source>
        <dbReference type="ARBA" id="ARBA00022801"/>
    </source>
</evidence>
<dbReference type="Gene3D" id="1.10.10.10">
    <property type="entry name" value="Winged helix-like DNA-binding domain superfamily/Winged helix DNA-binding domain"/>
    <property type="match status" value="1"/>
</dbReference>
<evidence type="ECO:0000256" key="7">
    <source>
        <dbReference type="ARBA" id="ARBA00022806"/>
    </source>
</evidence>
<dbReference type="GO" id="GO:0006310">
    <property type="term" value="P:DNA recombination"/>
    <property type="evidence" value="ECO:0007669"/>
    <property type="project" value="InterPro"/>
</dbReference>
<evidence type="ECO:0000256" key="10">
    <source>
        <dbReference type="ARBA" id="ARBA00023235"/>
    </source>
</evidence>
<dbReference type="InterPro" id="IPR004589">
    <property type="entry name" value="DNA_helicase_ATP-dep_RecQ"/>
</dbReference>
<dbReference type="Pfam" id="PF09382">
    <property type="entry name" value="RQC"/>
    <property type="match status" value="1"/>
</dbReference>
<evidence type="ECO:0000256" key="9">
    <source>
        <dbReference type="ARBA" id="ARBA00023125"/>
    </source>
</evidence>
<dbReference type="InterPro" id="IPR018982">
    <property type="entry name" value="RQC_domain"/>
</dbReference>
<keyword evidence="6" id="KW-0378">Hydrolase</keyword>
<evidence type="ECO:0000256" key="3">
    <source>
        <dbReference type="ARBA" id="ARBA00005446"/>
    </source>
</evidence>
<evidence type="ECO:0000313" key="19">
    <source>
        <dbReference type="Proteomes" id="UP000253805"/>
    </source>
</evidence>
<comment type="cofactor">
    <cofactor evidence="1">
        <name>Mg(2+)</name>
        <dbReference type="ChEBI" id="CHEBI:18420"/>
    </cofactor>
</comment>
<dbReference type="GO" id="GO:0005737">
    <property type="term" value="C:cytoplasm"/>
    <property type="evidence" value="ECO:0007669"/>
    <property type="project" value="TreeGrafter"/>
</dbReference>
<keyword evidence="10" id="KW-0413">Isomerase</keyword>
<dbReference type="Pfam" id="PF00570">
    <property type="entry name" value="HRDC"/>
    <property type="match status" value="1"/>
</dbReference>
<dbReference type="InterPro" id="IPR032284">
    <property type="entry name" value="RecQ_Zn-bd"/>
</dbReference>
<dbReference type="GO" id="GO:0043138">
    <property type="term" value="F:3'-5' DNA helicase activity"/>
    <property type="evidence" value="ECO:0007669"/>
    <property type="project" value="UniProtKB-EC"/>
</dbReference>
<dbReference type="GO" id="GO:0006260">
    <property type="term" value="P:DNA replication"/>
    <property type="evidence" value="ECO:0007669"/>
    <property type="project" value="InterPro"/>
</dbReference>
<comment type="similarity">
    <text evidence="3">Belongs to the helicase family. RecQ subfamily.</text>
</comment>
<dbReference type="PROSITE" id="PS51194">
    <property type="entry name" value="HELICASE_CTER"/>
    <property type="match status" value="1"/>
</dbReference>
<keyword evidence="8" id="KW-0067">ATP-binding</keyword>
<keyword evidence="4" id="KW-0479">Metal-binding</keyword>
<evidence type="ECO:0000256" key="4">
    <source>
        <dbReference type="ARBA" id="ARBA00022723"/>
    </source>
</evidence>
<dbReference type="SUPFAM" id="SSF47819">
    <property type="entry name" value="HRDC-like"/>
    <property type="match status" value="1"/>
</dbReference>
<dbReference type="PANTHER" id="PTHR13710">
    <property type="entry name" value="DNA HELICASE RECQ FAMILY MEMBER"/>
    <property type="match status" value="1"/>
</dbReference>
<evidence type="ECO:0000256" key="14">
    <source>
        <dbReference type="ARBA" id="ARBA00044550"/>
    </source>
</evidence>
<dbReference type="GO" id="GO:0043590">
    <property type="term" value="C:bacterial nucleoid"/>
    <property type="evidence" value="ECO:0007669"/>
    <property type="project" value="TreeGrafter"/>
</dbReference>
<dbReference type="SMART" id="SM00490">
    <property type="entry name" value="HELICc"/>
    <property type="match status" value="1"/>
</dbReference>
<comment type="caution">
    <text evidence="18">The sequence shown here is derived from an EMBL/GenBank/DDBJ whole genome shotgun (WGS) entry which is preliminary data.</text>
</comment>
<evidence type="ECO:0000259" key="16">
    <source>
        <dbReference type="PROSITE" id="PS51192"/>
    </source>
</evidence>
<evidence type="ECO:0000256" key="11">
    <source>
        <dbReference type="ARBA" id="ARBA00034617"/>
    </source>
</evidence>
<accession>A0A369NWK2</accession>
<dbReference type="SMART" id="SM00956">
    <property type="entry name" value="RQC"/>
    <property type="match status" value="1"/>
</dbReference>
<reference evidence="18 19" key="1">
    <citation type="journal article" date="2018" name="Elife">
        <title>Discovery and characterization of a prevalent human gut bacterial enzyme sufficient for the inactivation of a family of plant toxins.</title>
        <authorList>
            <person name="Koppel N."/>
            <person name="Bisanz J.E."/>
            <person name="Pandelia M.E."/>
            <person name="Turnbaugh P.J."/>
            <person name="Balskus E.P."/>
        </authorList>
    </citation>
    <scope>NUCLEOTIDE SEQUENCE [LARGE SCALE GENOMIC DNA]</scope>
    <source>
        <strain evidence="18 19">OB21 GAM 11</strain>
    </source>
</reference>
<dbReference type="Proteomes" id="UP000253805">
    <property type="component" value="Unassembled WGS sequence"/>
</dbReference>
<feature type="domain" description="HRDC" evidence="15">
    <location>
        <begin position="615"/>
        <end position="695"/>
    </location>
</feature>
<organism evidence="18 19">
    <name type="scientific">Adlercreutzia equolifaciens subsp. celatus</name>
    <dbReference type="NCBI Taxonomy" id="394340"/>
    <lineage>
        <taxon>Bacteria</taxon>
        <taxon>Bacillati</taxon>
        <taxon>Actinomycetota</taxon>
        <taxon>Coriobacteriia</taxon>
        <taxon>Eggerthellales</taxon>
        <taxon>Eggerthellaceae</taxon>
        <taxon>Adlercreutzia</taxon>
    </lineage>
</organism>
<dbReference type="Gene3D" id="3.40.50.300">
    <property type="entry name" value="P-loop containing nucleotide triphosphate hydrolases"/>
    <property type="match status" value="2"/>
</dbReference>
<evidence type="ECO:0000256" key="5">
    <source>
        <dbReference type="ARBA" id="ARBA00022741"/>
    </source>
</evidence>
<dbReference type="GO" id="GO:0005524">
    <property type="term" value="F:ATP binding"/>
    <property type="evidence" value="ECO:0007669"/>
    <property type="project" value="UniProtKB-KW"/>
</dbReference>
<name>A0A369NWK2_9ACTN</name>
<evidence type="ECO:0000256" key="8">
    <source>
        <dbReference type="ARBA" id="ARBA00022840"/>
    </source>
</evidence>
<gene>
    <name evidence="18" type="ORF">C1850_08855</name>
</gene>
<evidence type="ECO:0000256" key="13">
    <source>
        <dbReference type="ARBA" id="ARBA00044535"/>
    </source>
</evidence>
<dbReference type="InterPro" id="IPR011545">
    <property type="entry name" value="DEAD/DEAH_box_helicase_dom"/>
</dbReference>
<proteinExistence type="inferred from homology"/>
<comment type="catalytic activity">
    <reaction evidence="11">
        <text>Couples ATP hydrolysis with the unwinding of duplex DNA by translocating in the 3'-5' direction.</text>
        <dbReference type="EC" id="5.6.2.4"/>
    </reaction>
</comment>
<dbReference type="FunFam" id="3.40.50.300:FF:001389">
    <property type="entry name" value="ATP-dependent DNA helicase RecQ"/>
    <property type="match status" value="1"/>
</dbReference>
<dbReference type="GO" id="GO:0046872">
    <property type="term" value="F:metal ion binding"/>
    <property type="evidence" value="ECO:0007669"/>
    <property type="project" value="UniProtKB-KW"/>
</dbReference>
<dbReference type="GO" id="GO:0006281">
    <property type="term" value="P:DNA repair"/>
    <property type="evidence" value="ECO:0007669"/>
    <property type="project" value="InterPro"/>
</dbReference>
<keyword evidence="7 18" id="KW-0347">Helicase</keyword>
<dbReference type="CDD" id="cd18794">
    <property type="entry name" value="SF2_C_RecQ"/>
    <property type="match status" value="1"/>
</dbReference>
<dbReference type="InterPro" id="IPR044876">
    <property type="entry name" value="HRDC_dom_sf"/>
</dbReference>
<dbReference type="PROSITE" id="PS51192">
    <property type="entry name" value="HELICASE_ATP_BIND_1"/>
    <property type="match status" value="1"/>
</dbReference>
<keyword evidence="9" id="KW-0238">DNA-binding</keyword>
<dbReference type="SUPFAM" id="SSF52540">
    <property type="entry name" value="P-loop containing nucleoside triphosphate hydrolases"/>
    <property type="match status" value="1"/>
</dbReference>
<dbReference type="PROSITE" id="PS50967">
    <property type="entry name" value="HRDC"/>
    <property type="match status" value="1"/>
</dbReference>
<evidence type="ECO:0000256" key="2">
    <source>
        <dbReference type="ARBA" id="ARBA00001947"/>
    </source>
</evidence>
<dbReference type="AlphaFoldDB" id="A0A369NWK2"/>
<dbReference type="InterPro" id="IPR036388">
    <property type="entry name" value="WH-like_DNA-bd_sf"/>
</dbReference>
<dbReference type="Gene3D" id="1.10.150.80">
    <property type="entry name" value="HRDC domain"/>
    <property type="match status" value="1"/>
</dbReference>
<dbReference type="InterPro" id="IPR001650">
    <property type="entry name" value="Helicase_C-like"/>
</dbReference>
<dbReference type="InterPro" id="IPR002121">
    <property type="entry name" value="HRDC_dom"/>
</dbReference>
<dbReference type="NCBIfam" id="TIGR00614">
    <property type="entry name" value="recQ_fam"/>
    <property type="match status" value="1"/>
</dbReference>
<evidence type="ECO:0000256" key="1">
    <source>
        <dbReference type="ARBA" id="ARBA00001946"/>
    </source>
</evidence>
<feature type="domain" description="Helicase ATP-binding" evidence="16">
    <location>
        <begin position="25"/>
        <end position="194"/>
    </location>
</feature>
<evidence type="ECO:0000259" key="17">
    <source>
        <dbReference type="PROSITE" id="PS51194"/>
    </source>
</evidence>
<dbReference type="GO" id="GO:0030894">
    <property type="term" value="C:replisome"/>
    <property type="evidence" value="ECO:0007669"/>
    <property type="project" value="TreeGrafter"/>
</dbReference>
<dbReference type="CDD" id="cd17920">
    <property type="entry name" value="DEXHc_RecQ"/>
    <property type="match status" value="1"/>
</dbReference>
<dbReference type="SMART" id="SM00341">
    <property type="entry name" value="HRDC"/>
    <property type="match status" value="1"/>
</dbReference>
<sequence>MEQARAVLASRFGYDAFRPGQEAVVSALLAGRDVLAVMPTGAGKSVCYQVPAVVMEGMALVVSPLVSLMADQVRAVQEAGIRGAYLNSTLTPGQQAEVLRRAAGGAYDLMYVAPERLADPRFAEFARTAQLALVAVDEAHCVSQWGQDFRPSYLSIGQFIASLPVRPPVAALTATATDLVRRDIVRLLGLHDPACTVTGFDRPNLRFAVERREPKQKLARLDEFIDERRAESGIVYCAKRATVEEVCDHLRERGIAATRYHAGLSADERERNQRAFVNDEAPVMVATNAFGMGIDKSNVSYVAHFNMPGSVEAYYQEAGRAGRDGSPAECLLLWCDGDIATGRFFIEQESTHEELTAEEAEVVRASRRRMLESMVGYCYTTGCLRAYILRYFGESGQDATLPSQGGATEVAPYDVAVVGGTNPYMGEDARDEALPLQGGATKVAPYDGYAARAIDPRRGRPWSALPTEENPTSSPPKRCCSNCDGEFEAVDVTAEARAIMRCVQALRGRFGKTTVVDVLRGADTENLRQWGLANLPVYGTSEARRALLMEVVELLAADGYLAITEGKFPLVGFGPRYREAAEPDFALSIKQTPKVRKGSAAKLPKAARAGAADLTEADVELFERLRALRLRLAQEAAVPPYVIFHDATLAAMAAARPATEEELLVLPGIGEKKLVTYGKAFLEEIMAAPSESAEAE</sequence>
<dbReference type="InterPro" id="IPR027417">
    <property type="entry name" value="P-loop_NTPase"/>
</dbReference>
<dbReference type="InterPro" id="IPR014001">
    <property type="entry name" value="Helicase_ATP-bd"/>
</dbReference>
<dbReference type="InterPro" id="IPR036390">
    <property type="entry name" value="WH_DNA-bd_sf"/>
</dbReference>
<dbReference type="Pfam" id="PF00270">
    <property type="entry name" value="DEAD"/>
    <property type="match status" value="1"/>
</dbReference>
<comment type="cofactor">
    <cofactor evidence="2">
        <name>Zn(2+)</name>
        <dbReference type="ChEBI" id="CHEBI:29105"/>
    </cofactor>
</comment>
<feature type="domain" description="Helicase C-terminal" evidence="17">
    <location>
        <begin position="217"/>
        <end position="370"/>
    </location>
</feature>
<dbReference type="EMBL" id="PPUT01000023">
    <property type="protein sequence ID" value="RDC43070.1"/>
    <property type="molecule type" value="Genomic_DNA"/>
</dbReference>